<sequence length="389" mass="41121">MPRAVPCRSVPCPVLSRAGEGQDPVRVAQGPGQGSGLYKSSAGRGCCEGSAMKPGSLLSLLSLVLLVALLAPLGECRLDPELVLAGKFGECPAPRRTSSTKCGNFCSTNENCPGSELCCSNGCGMECRMPIGAKAGFCPRVNSDMMSICLVQCSSDSDCEGNGKCCSMACHVHCTSPVPGKGGQEPGGRGPWPGQTPWTQKSFSFPAAKPGVCPKRRLRYTLLPCNSTCSDDSDCPGRDKCCFTGCSLGCMAPARRRGYSPAASLLGWGWGCRQCPALISSPVLRSDICHLPPERGPCLGLFYRYAYSPATGTCRLFLYGGCRGNANNFETLGECQRVCQRGERRALDWAGLGWTGLPLPRGWWQGGSVKPRCCAASSGEVWVGAKQQS</sequence>
<dbReference type="InterPro" id="IPR036645">
    <property type="entry name" value="Elafin-like_sf"/>
</dbReference>
<dbReference type="Gene3D" id="4.10.75.10">
    <property type="entry name" value="Elafin-like"/>
    <property type="match status" value="3"/>
</dbReference>
<evidence type="ECO:0000259" key="3">
    <source>
        <dbReference type="PROSITE" id="PS51390"/>
    </source>
</evidence>
<dbReference type="Proteomes" id="UP000694549">
    <property type="component" value="Unplaced"/>
</dbReference>
<dbReference type="PRINTS" id="PR00759">
    <property type="entry name" value="BASICPTASE"/>
</dbReference>
<reference evidence="4" key="1">
    <citation type="submission" date="2025-08" db="UniProtKB">
        <authorList>
            <consortium name="Ensembl"/>
        </authorList>
    </citation>
    <scope>IDENTIFICATION</scope>
</reference>
<dbReference type="AlphaFoldDB" id="A0A8B9VF62"/>
<dbReference type="PROSITE" id="PS50279">
    <property type="entry name" value="BPTI_KUNITZ_2"/>
    <property type="match status" value="1"/>
</dbReference>
<dbReference type="Pfam" id="PF00095">
    <property type="entry name" value="WAP"/>
    <property type="match status" value="3"/>
</dbReference>
<dbReference type="CDD" id="cd00199">
    <property type="entry name" value="WAP"/>
    <property type="match status" value="1"/>
</dbReference>
<protein>
    <recommendedName>
        <fullName evidence="6">WAP four-disulfide core domain protein 3</fullName>
    </recommendedName>
</protein>
<dbReference type="PANTHER" id="PTHR46751">
    <property type="entry name" value="EPPIN"/>
    <property type="match status" value="1"/>
</dbReference>
<dbReference type="SMART" id="SM00217">
    <property type="entry name" value="WAP"/>
    <property type="match status" value="3"/>
</dbReference>
<dbReference type="SUPFAM" id="SSF57256">
    <property type="entry name" value="Elafin-like"/>
    <property type="match status" value="3"/>
</dbReference>
<keyword evidence="5" id="KW-1185">Reference proteome</keyword>
<dbReference type="Pfam" id="PF00014">
    <property type="entry name" value="Kunitz_BPTI"/>
    <property type="match status" value="1"/>
</dbReference>
<feature type="domain" description="WAP" evidence="3">
    <location>
        <begin position="84"/>
        <end position="131"/>
    </location>
</feature>
<dbReference type="Ensembl" id="ENSAZOT00000022206.1">
    <property type="protein sequence ID" value="ENSAZOP00000020672.1"/>
    <property type="gene ID" value="ENSAZOG00000013400.1"/>
</dbReference>
<feature type="domain" description="WAP" evidence="3">
    <location>
        <begin position="133"/>
        <end position="178"/>
    </location>
</feature>
<evidence type="ECO:0008006" key="6">
    <source>
        <dbReference type="Google" id="ProtNLM"/>
    </source>
</evidence>
<dbReference type="InterPro" id="IPR020901">
    <property type="entry name" value="Prtase_inh_Kunz-CS"/>
</dbReference>
<evidence type="ECO:0000256" key="1">
    <source>
        <dbReference type="ARBA" id="ARBA00023157"/>
    </source>
</evidence>
<dbReference type="SMART" id="SM00131">
    <property type="entry name" value="KU"/>
    <property type="match status" value="1"/>
</dbReference>
<evidence type="ECO:0000259" key="2">
    <source>
        <dbReference type="PROSITE" id="PS50279"/>
    </source>
</evidence>
<reference evidence="4" key="2">
    <citation type="submission" date="2025-09" db="UniProtKB">
        <authorList>
            <consortium name="Ensembl"/>
        </authorList>
    </citation>
    <scope>IDENTIFICATION</scope>
</reference>
<organism evidence="4 5">
    <name type="scientific">Anas zonorhyncha</name>
    <name type="common">Eastern spot-billed duck</name>
    <dbReference type="NCBI Taxonomy" id="75864"/>
    <lineage>
        <taxon>Eukaryota</taxon>
        <taxon>Metazoa</taxon>
        <taxon>Chordata</taxon>
        <taxon>Craniata</taxon>
        <taxon>Vertebrata</taxon>
        <taxon>Euteleostomi</taxon>
        <taxon>Archelosauria</taxon>
        <taxon>Archosauria</taxon>
        <taxon>Dinosauria</taxon>
        <taxon>Saurischia</taxon>
        <taxon>Theropoda</taxon>
        <taxon>Coelurosauria</taxon>
        <taxon>Aves</taxon>
        <taxon>Neognathae</taxon>
        <taxon>Galloanserae</taxon>
        <taxon>Anseriformes</taxon>
        <taxon>Anatidae</taxon>
        <taxon>Anatinae</taxon>
        <taxon>Anas</taxon>
    </lineage>
</organism>
<evidence type="ECO:0000313" key="4">
    <source>
        <dbReference type="Ensembl" id="ENSAZOP00000020672.1"/>
    </source>
</evidence>
<feature type="domain" description="WAP" evidence="3">
    <location>
        <begin position="206"/>
        <end position="254"/>
    </location>
</feature>
<dbReference type="InterPro" id="IPR008197">
    <property type="entry name" value="WAP_dom"/>
</dbReference>
<dbReference type="InterPro" id="IPR051388">
    <property type="entry name" value="Serpin_venom_toxin"/>
</dbReference>
<feature type="domain" description="BPTI/Kunitz inhibitor" evidence="2">
    <location>
        <begin position="289"/>
        <end position="339"/>
    </location>
</feature>
<dbReference type="PROSITE" id="PS51390">
    <property type="entry name" value="WAP"/>
    <property type="match status" value="3"/>
</dbReference>
<dbReference type="FunFam" id="4.10.410.10:FF:000020">
    <property type="entry name" value="Collagen, type VI, alpha 3"/>
    <property type="match status" value="1"/>
</dbReference>
<accession>A0A8B9VF62</accession>
<dbReference type="Gene3D" id="4.10.410.10">
    <property type="entry name" value="Pancreatic trypsin inhibitor Kunitz domain"/>
    <property type="match status" value="1"/>
</dbReference>
<dbReference type="SUPFAM" id="SSF57362">
    <property type="entry name" value="BPTI-like"/>
    <property type="match status" value="1"/>
</dbReference>
<keyword evidence="1" id="KW-1015">Disulfide bond</keyword>
<dbReference type="GO" id="GO:0004867">
    <property type="term" value="F:serine-type endopeptidase inhibitor activity"/>
    <property type="evidence" value="ECO:0007669"/>
    <property type="project" value="InterPro"/>
</dbReference>
<proteinExistence type="predicted"/>
<dbReference type="InterPro" id="IPR002223">
    <property type="entry name" value="Kunitz_BPTI"/>
</dbReference>
<dbReference type="PROSITE" id="PS00280">
    <property type="entry name" value="BPTI_KUNITZ_1"/>
    <property type="match status" value="1"/>
</dbReference>
<dbReference type="GO" id="GO:0005576">
    <property type="term" value="C:extracellular region"/>
    <property type="evidence" value="ECO:0007669"/>
    <property type="project" value="InterPro"/>
</dbReference>
<evidence type="ECO:0000313" key="5">
    <source>
        <dbReference type="Proteomes" id="UP000694549"/>
    </source>
</evidence>
<dbReference type="PANTHER" id="PTHR46751:SF1">
    <property type="entry name" value="WAP FOUR-DISULFIDE CORE DOMAIN PROTEIN 6A"/>
    <property type="match status" value="1"/>
</dbReference>
<dbReference type="InterPro" id="IPR036880">
    <property type="entry name" value="Kunitz_BPTI_sf"/>
</dbReference>
<name>A0A8B9VF62_9AVES</name>
<dbReference type="CDD" id="cd00109">
    <property type="entry name" value="Kunitz-type"/>
    <property type="match status" value="1"/>
</dbReference>
<dbReference type="PRINTS" id="PR00003">
    <property type="entry name" value="4DISULPHCORE"/>
</dbReference>